<evidence type="ECO:0000256" key="1">
    <source>
        <dbReference type="SAM" id="MobiDB-lite"/>
    </source>
</evidence>
<gene>
    <name evidence="2" type="ORF">KLDO_g1920</name>
</gene>
<organism evidence="2 3">
    <name type="scientific">Kluyveromyces dobzhanskii CBS 2104</name>
    <dbReference type="NCBI Taxonomy" id="1427455"/>
    <lineage>
        <taxon>Eukaryota</taxon>
        <taxon>Fungi</taxon>
        <taxon>Dikarya</taxon>
        <taxon>Ascomycota</taxon>
        <taxon>Saccharomycotina</taxon>
        <taxon>Saccharomycetes</taxon>
        <taxon>Saccharomycetales</taxon>
        <taxon>Saccharomycetaceae</taxon>
        <taxon>Kluyveromyces</taxon>
    </lineage>
</organism>
<evidence type="ECO:0000313" key="3">
    <source>
        <dbReference type="Proteomes" id="UP000031516"/>
    </source>
</evidence>
<keyword evidence="3" id="KW-1185">Reference proteome</keyword>
<name>A0A0A8L668_9SACH</name>
<dbReference type="OrthoDB" id="2348401at2759"/>
<protein>
    <submittedName>
        <fullName evidence="2">WGS project CCBQ000000000 data, contig 00104</fullName>
    </submittedName>
</protein>
<dbReference type="Proteomes" id="UP000031516">
    <property type="component" value="Unassembled WGS sequence"/>
</dbReference>
<sequence length="106" mass="11323">MSDSARKNFGDKVSESVKPDSQKGYLEKGKEVVTDKADKFAGKVQSEENKGLGQTVHDSAQQGHDDATGKSFGETAQEYVEGAKSKIGEAAEYISKQVHGGEEGTK</sequence>
<feature type="region of interest" description="Disordered" evidence="1">
    <location>
        <begin position="1"/>
        <end position="76"/>
    </location>
</feature>
<reference evidence="2 3" key="1">
    <citation type="submission" date="2014-03" db="EMBL/GenBank/DDBJ databases">
        <title>The genome of Kluyveromyces dobzhanskii.</title>
        <authorList>
            <person name="Nystedt B."/>
            <person name="Astrom S."/>
        </authorList>
    </citation>
    <scope>NUCLEOTIDE SEQUENCE [LARGE SCALE GENOMIC DNA]</scope>
    <source>
        <strain evidence="2 3">CBS 2104</strain>
    </source>
</reference>
<dbReference type="InterPro" id="IPR007250">
    <property type="entry name" value="HSP9_HSP12"/>
</dbReference>
<feature type="compositionally biased region" description="Basic and acidic residues" evidence="1">
    <location>
        <begin position="1"/>
        <end position="50"/>
    </location>
</feature>
<dbReference type="PIRSF" id="PIRSF002590">
    <property type="entry name" value="HSP9/HSP12_fun"/>
    <property type="match status" value="1"/>
</dbReference>
<dbReference type="Pfam" id="PF04119">
    <property type="entry name" value="HSP9_HSP12"/>
    <property type="match status" value="1"/>
</dbReference>
<dbReference type="Gene3D" id="6.10.280.100">
    <property type="match status" value="1"/>
</dbReference>
<proteinExistence type="predicted"/>
<accession>A0A0A8L668</accession>
<evidence type="ECO:0000313" key="2">
    <source>
        <dbReference type="EMBL" id="CDO93626.1"/>
    </source>
</evidence>
<dbReference type="AlphaFoldDB" id="A0A0A8L668"/>
<comment type="caution">
    <text evidence="2">The sequence shown here is derived from an EMBL/GenBank/DDBJ whole genome shotgun (WGS) entry which is preliminary data.</text>
</comment>
<dbReference type="EMBL" id="CCBQ010000026">
    <property type="protein sequence ID" value="CDO93626.1"/>
    <property type="molecule type" value="Genomic_DNA"/>
</dbReference>